<dbReference type="Proteomes" id="UP001501757">
    <property type="component" value="Unassembled WGS sequence"/>
</dbReference>
<dbReference type="InterPro" id="IPR021862">
    <property type="entry name" value="DUF3472"/>
</dbReference>
<proteinExistence type="predicted"/>
<evidence type="ECO:0000313" key="4">
    <source>
        <dbReference type="Proteomes" id="UP001501757"/>
    </source>
</evidence>
<feature type="region of interest" description="Disordered" evidence="1">
    <location>
        <begin position="422"/>
        <end position="448"/>
    </location>
</feature>
<dbReference type="PROSITE" id="PS51257">
    <property type="entry name" value="PROKAR_LIPOPROTEIN"/>
    <property type="match status" value="1"/>
</dbReference>
<evidence type="ECO:0000259" key="2">
    <source>
        <dbReference type="Pfam" id="PF16871"/>
    </source>
</evidence>
<gene>
    <name evidence="3" type="ORF">GCM10009092_26700</name>
</gene>
<dbReference type="InterPro" id="IPR031712">
    <property type="entry name" value="DUF5077"/>
</dbReference>
<feature type="domain" description="DUF5077" evidence="2">
    <location>
        <begin position="47"/>
        <end position="161"/>
    </location>
</feature>
<organism evidence="3 4">
    <name type="scientific">Bowmanella denitrificans</name>
    <dbReference type="NCBI Taxonomy" id="366582"/>
    <lineage>
        <taxon>Bacteria</taxon>
        <taxon>Pseudomonadati</taxon>
        <taxon>Pseudomonadota</taxon>
        <taxon>Gammaproteobacteria</taxon>
        <taxon>Alteromonadales</taxon>
        <taxon>Alteromonadaceae</taxon>
        <taxon>Bowmanella</taxon>
    </lineage>
</organism>
<comment type="caution">
    <text evidence="3">The sequence shown here is derived from an EMBL/GenBank/DDBJ whole genome shotgun (WGS) entry which is preliminary data.</text>
</comment>
<name>A0ABN0XCX3_9ALTE</name>
<dbReference type="RefSeq" id="WP_343845526.1">
    <property type="nucleotide sequence ID" value="NZ_BAAAEI010000014.1"/>
</dbReference>
<keyword evidence="4" id="KW-1185">Reference proteome</keyword>
<evidence type="ECO:0000313" key="3">
    <source>
        <dbReference type="EMBL" id="GAA0361051.1"/>
    </source>
</evidence>
<dbReference type="Pfam" id="PF16871">
    <property type="entry name" value="DUF5077"/>
    <property type="match status" value="1"/>
</dbReference>
<evidence type="ECO:0000256" key="1">
    <source>
        <dbReference type="SAM" id="MobiDB-lite"/>
    </source>
</evidence>
<protein>
    <submittedName>
        <fullName evidence="3">DUF3472 domain-containing protein</fullName>
    </submittedName>
</protein>
<accession>A0ABN0XCX3</accession>
<reference evidence="3 4" key="1">
    <citation type="journal article" date="2019" name="Int. J. Syst. Evol. Microbiol.">
        <title>The Global Catalogue of Microorganisms (GCM) 10K type strain sequencing project: providing services to taxonomists for standard genome sequencing and annotation.</title>
        <authorList>
            <consortium name="The Broad Institute Genomics Platform"/>
            <consortium name="The Broad Institute Genome Sequencing Center for Infectious Disease"/>
            <person name="Wu L."/>
            <person name="Ma J."/>
        </authorList>
    </citation>
    <scope>NUCLEOTIDE SEQUENCE [LARGE SCALE GENOMIC DNA]</scope>
    <source>
        <strain evidence="3 4">JCM 13378</strain>
    </source>
</reference>
<dbReference type="EMBL" id="BAAAEI010000014">
    <property type="protein sequence ID" value="GAA0361051.1"/>
    <property type="molecule type" value="Genomic_DNA"/>
</dbReference>
<sequence length="448" mass="50379">MLNQHKFTVPLLLLLCSCGDSSNNAPQLTQQPDANILTLPSSQAVDIPLSFNTWVQDNPAASLALVTNEDPTALNWQNNQHSLLSYFALDRADTLTLGLTASTDTSQRLAVSLGDQEVELTLDKGQQHTYPLFEVTLGSAGYQQLKIRSLNGQSGDLPRLHCLAVWPKDSTTKLYYLDEGNPYWGRRGPSVHFSYDMPVNRDIEWFYSEITVPGGQDVPGSYYMANGFGEGYFGIQVNSEIERRVLFSIWSPFQTDDPSQIPPEQRIQLLGKGDGVYTGEFGNEGSGGQSYLKYTWQADTTYSFLLKVTPAGDNSTDYTAWFKPKAQDSWQLIASFKRPQTDTYATRLHSFLENFLTQYGNQGRWAWYQNQWAMDTEGQWHELTQARFTVDGTGRDEDRLDFQGDSDDNGFILKNGGFVYPPTQADSRFERNPTGQQPPIDFSVLPQP</sequence>
<dbReference type="Pfam" id="PF11958">
    <property type="entry name" value="DUF3472"/>
    <property type="match status" value="1"/>
</dbReference>